<gene>
    <name evidence="2" type="ORF">BSA145_05160</name>
</gene>
<name>A0A1L6ZFQ2_BACIA</name>
<sequence>MFTVDHSKGEAFEPIKPGEYEATVINFEEKTAASSGNKRLVVDYEIRSDVEQPCQGQKILYDNFTVTDNAMWRFHQASKAAGFPNGMKFKDHIEWANAFLNKPVRLVVGEREHNGKKYPEVKAFKPSEAPAPEAAPVNISDDDVPF</sequence>
<evidence type="ECO:0008006" key="4">
    <source>
        <dbReference type="Google" id="ProtNLM"/>
    </source>
</evidence>
<dbReference type="RefSeq" id="WP_061578359.1">
    <property type="nucleotide sequence ID" value="NZ_CP015607.1"/>
</dbReference>
<organism evidence="2 3">
    <name type="scientific">Bacillus safensis</name>
    <dbReference type="NCBI Taxonomy" id="561879"/>
    <lineage>
        <taxon>Bacteria</taxon>
        <taxon>Bacillati</taxon>
        <taxon>Bacillota</taxon>
        <taxon>Bacilli</taxon>
        <taxon>Bacillales</taxon>
        <taxon>Bacillaceae</taxon>
        <taxon>Bacillus</taxon>
    </lineage>
</organism>
<evidence type="ECO:0000256" key="1">
    <source>
        <dbReference type="SAM" id="MobiDB-lite"/>
    </source>
</evidence>
<proteinExistence type="predicted"/>
<dbReference type="InterPro" id="IPR007731">
    <property type="entry name" value="DUF669"/>
</dbReference>
<evidence type="ECO:0000313" key="2">
    <source>
        <dbReference type="EMBL" id="APT45365.1"/>
    </source>
</evidence>
<feature type="region of interest" description="Disordered" evidence="1">
    <location>
        <begin position="118"/>
        <end position="146"/>
    </location>
</feature>
<dbReference type="GeneID" id="56673059"/>
<dbReference type="Proteomes" id="UP000185426">
    <property type="component" value="Chromosome"/>
</dbReference>
<reference evidence="2 3" key="1">
    <citation type="submission" date="2016-05" db="EMBL/GenBank/DDBJ databases">
        <title>Complete Genome and Methylome Analysis of Psychrotrophic Bacterial Isolates from Antarctic Lake Untersee.</title>
        <authorList>
            <person name="Fomenkov A."/>
            <person name="Akimov V.N."/>
            <person name="Vasilyeva L.V."/>
            <person name="Andersen D."/>
            <person name="Vincze T."/>
            <person name="Roberts R.J."/>
        </authorList>
    </citation>
    <scope>NUCLEOTIDE SEQUENCE [LARGE SCALE GENOMIC DNA]</scope>
    <source>
        <strain evidence="2 3">U14-5</strain>
    </source>
</reference>
<evidence type="ECO:0000313" key="3">
    <source>
        <dbReference type="Proteomes" id="UP000185426"/>
    </source>
</evidence>
<feature type="compositionally biased region" description="Low complexity" evidence="1">
    <location>
        <begin position="126"/>
        <end position="136"/>
    </location>
</feature>
<accession>A0A1L6ZFQ2</accession>
<dbReference type="Pfam" id="PF05037">
    <property type="entry name" value="DUF669"/>
    <property type="match status" value="1"/>
</dbReference>
<dbReference type="AlphaFoldDB" id="A0A1L6ZFQ2"/>
<protein>
    <recommendedName>
        <fullName evidence="4">DUF669 domain-containing protein</fullName>
    </recommendedName>
</protein>
<dbReference type="EMBL" id="CP015607">
    <property type="protein sequence ID" value="APT45365.1"/>
    <property type="molecule type" value="Genomic_DNA"/>
</dbReference>